<proteinExistence type="predicted"/>
<dbReference type="Proteomes" id="UP000584642">
    <property type="component" value="Unassembled WGS sequence"/>
</dbReference>
<dbReference type="RefSeq" id="WP_180280059.1">
    <property type="nucleotide sequence ID" value="NZ_JABFDB010000001.1"/>
</dbReference>
<reference evidence="1 2" key="1">
    <citation type="submission" date="2020-05" db="EMBL/GenBank/DDBJ databases">
        <title>Azospirillum oleiclasticum sp. nov, a nitrogen-fixing and heavy crude oil-emulsifying bacterium isolated from the crude oil of Yumen Oilfield.</title>
        <authorList>
            <person name="Wu D."/>
            <person name="Cai M."/>
            <person name="Zhang X."/>
        </authorList>
    </citation>
    <scope>NUCLEOTIDE SEQUENCE [LARGE SCALE GENOMIC DNA]</scope>
    <source>
        <strain evidence="1 2">ROY-1-1-2</strain>
    </source>
</reference>
<keyword evidence="2" id="KW-1185">Reference proteome</keyword>
<protein>
    <submittedName>
        <fullName evidence="1">Uncharacterized protein</fullName>
    </submittedName>
</protein>
<evidence type="ECO:0000313" key="1">
    <source>
        <dbReference type="EMBL" id="NYZ18306.1"/>
    </source>
</evidence>
<dbReference type="EMBL" id="JABFDB010000001">
    <property type="protein sequence ID" value="NYZ18306.1"/>
    <property type="molecule type" value="Genomic_DNA"/>
</dbReference>
<sequence>MPSDTLTAMSYDDAYAALEEAHKLLAYAHAAANTAEDKDLVFSAMTVIYEEMAAILRLSLEARSADYQALTPSFKAAAKRLEQVKREIDRIVKAVGLAAKIVGVLDRVLSLIP</sequence>
<name>A0ABX2T4V1_9PROT</name>
<comment type="caution">
    <text evidence="1">The sequence shown here is derived from an EMBL/GenBank/DDBJ whole genome shotgun (WGS) entry which is preliminary data.</text>
</comment>
<gene>
    <name evidence="1" type="ORF">HND93_01165</name>
</gene>
<evidence type="ECO:0000313" key="2">
    <source>
        <dbReference type="Proteomes" id="UP000584642"/>
    </source>
</evidence>
<organism evidence="1 2">
    <name type="scientific">Azospirillum oleiclasticum</name>
    <dbReference type="NCBI Taxonomy" id="2735135"/>
    <lineage>
        <taxon>Bacteria</taxon>
        <taxon>Pseudomonadati</taxon>
        <taxon>Pseudomonadota</taxon>
        <taxon>Alphaproteobacteria</taxon>
        <taxon>Rhodospirillales</taxon>
        <taxon>Azospirillaceae</taxon>
        <taxon>Azospirillum</taxon>
    </lineage>
</organism>
<accession>A0ABX2T4V1</accession>